<keyword evidence="5" id="KW-0998">Cell outer membrane</keyword>
<evidence type="ECO:0000256" key="1">
    <source>
        <dbReference type="ARBA" id="ARBA00004442"/>
    </source>
</evidence>
<evidence type="ECO:0000256" key="5">
    <source>
        <dbReference type="ARBA" id="ARBA00023237"/>
    </source>
</evidence>
<dbReference type="InterPro" id="IPR033985">
    <property type="entry name" value="SusD-like_N"/>
</dbReference>
<name>A0A399T1Z3_9BACT</name>
<dbReference type="SUPFAM" id="SSF48452">
    <property type="entry name" value="TPR-like"/>
    <property type="match status" value="1"/>
</dbReference>
<keyword evidence="3" id="KW-0732">Signal</keyword>
<dbReference type="Gene3D" id="2.20.20.130">
    <property type="match status" value="1"/>
</dbReference>
<feature type="domain" description="SusD-like N-terminal" evidence="7">
    <location>
        <begin position="56"/>
        <end position="235"/>
    </location>
</feature>
<dbReference type="InterPro" id="IPR012944">
    <property type="entry name" value="SusD_RagB_dom"/>
</dbReference>
<dbReference type="Pfam" id="PF07980">
    <property type="entry name" value="SusD_RagB"/>
    <property type="match status" value="1"/>
</dbReference>
<dbReference type="CDD" id="cd08977">
    <property type="entry name" value="SusD"/>
    <property type="match status" value="1"/>
</dbReference>
<dbReference type="Gene3D" id="1.25.40.390">
    <property type="match status" value="1"/>
</dbReference>
<dbReference type="Proteomes" id="UP000265926">
    <property type="component" value="Unassembled WGS sequence"/>
</dbReference>
<protein>
    <submittedName>
        <fullName evidence="8">RagB/SusD family nutrient uptake outer membrane protein</fullName>
    </submittedName>
</protein>
<accession>A0A399T1Z3</accession>
<reference evidence="8 9" key="1">
    <citation type="submission" date="2018-08" db="EMBL/GenBank/DDBJ databases">
        <title>Pallidiluteibacterium maritimus gen. nov., sp. nov., isolated from coastal sediment.</title>
        <authorList>
            <person name="Zhou L.Y."/>
        </authorList>
    </citation>
    <scope>NUCLEOTIDE SEQUENCE [LARGE SCALE GENOMIC DNA]</scope>
    <source>
        <strain evidence="8 9">XSD2</strain>
    </source>
</reference>
<dbReference type="GO" id="GO:0009279">
    <property type="term" value="C:cell outer membrane"/>
    <property type="evidence" value="ECO:0007669"/>
    <property type="project" value="UniProtKB-SubCell"/>
</dbReference>
<proteinExistence type="inferred from homology"/>
<evidence type="ECO:0000256" key="3">
    <source>
        <dbReference type="ARBA" id="ARBA00022729"/>
    </source>
</evidence>
<evidence type="ECO:0000259" key="6">
    <source>
        <dbReference type="Pfam" id="PF07980"/>
    </source>
</evidence>
<dbReference type="Pfam" id="PF14322">
    <property type="entry name" value="SusD-like_3"/>
    <property type="match status" value="1"/>
</dbReference>
<dbReference type="EMBL" id="QWGR01000001">
    <property type="protein sequence ID" value="RIJ50480.1"/>
    <property type="molecule type" value="Genomic_DNA"/>
</dbReference>
<comment type="similarity">
    <text evidence="2">Belongs to the SusD family.</text>
</comment>
<evidence type="ECO:0000313" key="9">
    <source>
        <dbReference type="Proteomes" id="UP000265926"/>
    </source>
</evidence>
<dbReference type="InterPro" id="IPR011990">
    <property type="entry name" value="TPR-like_helical_dom_sf"/>
</dbReference>
<dbReference type="Gene3D" id="1.25.40.900">
    <property type="match status" value="1"/>
</dbReference>
<comment type="caution">
    <text evidence="8">The sequence shown here is derived from an EMBL/GenBank/DDBJ whole genome shotgun (WGS) entry which is preliminary data.</text>
</comment>
<comment type="subcellular location">
    <subcellularLocation>
        <location evidence="1">Cell outer membrane</location>
    </subcellularLocation>
</comment>
<gene>
    <name evidence="8" type="ORF">D1614_00655</name>
</gene>
<dbReference type="OrthoDB" id="630434at2"/>
<evidence type="ECO:0000313" key="8">
    <source>
        <dbReference type="EMBL" id="RIJ50480.1"/>
    </source>
</evidence>
<organism evidence="8 9">
    <name type="scientific">Maribellus luteus</name>
    <dbReference type="NCBI Taxonomy" id="2305463"/>
    <lineage>
        <taxon>Bacteria</taxon>
        <taxon>Pseudomonadati</taxon>
        <taxon>Bacteroidota</taxon>
        <taxon>Bacteroidia</taxon>
        <taxon>Marinilabiliales</taxon>
        <taxon>Prolixibacteraceae</taxon>
        <taxon>Maribellus</taxon>
    </lineage>
</organism>
<sequence length="471" mass="53576">MKNKIIKYISIAFIAASINACDFLEVDPIGKTSIPVLFSNVEGIRAALPGTYSMYYKYYSSDFLKYPEAAGNMLHLSSVSESSDMIKQYNFTSAPGDELETVGYIWRYIYEATANANNIIEYQPALVKNFPAQETELNRIMAEALFLRALGHFDLCRVYAQPYNYTDDASHAGIPIVLKTPGADTNLPRKTVKEVYEQIITDLESSLQYFEGTSPREDYYASPDAVYGLLSRVYLYMENWDKAIEYASKVIDKVPLSLGSDYLKMYNELEPGVENIFRLNGTLRSSSLATFYAPISPLAIPADTLINLFQNQDDIRLQLLTKEDDSPVCKKYYITADVSEENKHYDPFVLRGSEMYLNRAEAYLHKNKLDEAAADVKAIIARGLQVDITEITLDETYDQLAKTIETERAKELCFEGHQFFDITRRKQDLIRSANTNSSVKQIQYPSDFFVLPIPQKEMDTNPSMEQNPSYN</sequence>
<evidence type="ECO:0000256" key="2">
    <source>
        <dbReference type="ARBA" id="ARBA00006275"/>
    </source>
</evidence>
<keyword evidence="4" id="KW-0472">Membrane</keyword>
<keyword evidence="9" id="KW-1185">Reference proteome</keyword>
<dbReference type="RefSeq" id="WP_119435950.1">
    <property type="nucleotide sequence ID" value="NZ_QWGR01000001.1"/>
</dbReference>
<feature type="domain" description="RagB/SusD" evidence="6">
    <location>
        <begin position="327"/>
        <end position="470"/>
    </location>
</feature>
<evidence type="ECO:0000259" key="7">
    <source>
        <dbReference type="Pfam" id="PF14322"/>
    </source>
</evidence>
<evidence type="ECO:0000256" key="4">
    <source>
        <dbReference type="ARBA" id="ARBA00023136"/>
    </source>
</evidence>
<dbReference type="AlphaFoldDB" id="A0A399T1Z3"/>